<organism evidence="3 4">
    <name type="scientific">Polypedilum vanderplanki</name>
    <name type="common">Sleeping chironomid midge</name>
    <dbReference type="NCBI Taxonomy" id="319348"/>
    <lineage>
        <taxon>Eukaryota</taxon>
        <taxon>Metazoa</taxon>
        <taxon>Ecdysozoa</taxon>
        <taxon>Arthropoda</taxon>
        <taxon>Hexapoda</taxon>
        <taxon>Insecta</taxon>
        <taxon>Pterygota</taxon>
        <taxon>Neoptera</taxon>
        <taxon>Endopterygota</taxon>
        <taxon>Diptera</taxon>
        <taxon>Nematocera</taxon>
        <taxon>Chironomoidea</taxon>
        <taxon>Chironomidae</taxon>
        <taxon>Chironominae</taxon>
        <taxon>Polypedilum</taxon>
        <taxon>Polypedilum</taxon>
    </lineage>
</organism>
<evidence type="ECO:0000313" key="3">
    <source>
        <dbReference type="EMBL" id="KAG5667187.1"/>
    </source>
</evidence>
<dbReference type="AlphaFoldDB" id="A0A9J6BCB2"/>
<dbReference type="OrthoDB" id="676979at2759"/>
<keyword evidence="2" id="KW-0732">Signal</keyword>
<evidence type="ECO:0000256" key="1">
    <source>
        <dbReference type="SAM" id="Phobius"/>
    </source>
</evidence>
<evidence type="ECO:0000313" key="4">
    <source>
        <dbReference type="Proteomes" id="UP001107558"/>
    </source>
</evidence>
<dbReference type="Gene3D" id="3.80.10.10">
    <property type="entry name" value="Ribonuclease Inhibitor"/>
    <property type="match status" value="1"/>
</dbReference>
<keyword evidence="1" id="KW-1133">Transmembrane helix</keyword>
<protein>
    <submittedName>
        <fullName evidence="3">Uncharacterized protein</fullName>
    </submittedName>
</protein>
<feature type="chain" id="PRO_5039900612" evidence="2">
    <location>
        <begin position="21"/>
        <end position="241"/>
    </location>
</feature>
<sequence>MRIFVFRLIIFHVILTLAKSNQIIFNCDFSSSSCTGKPNVEITNRENAISNISNYKLNYKTTVTTLKVRNCLMNFLPQGFDKFFDSIKILEIKNTHLIEITKFDLKQFCELEELSIIFNDLTTIDGDLFDNHQQMKFLDLRFNKIFSIPNEVYQKFQSNLKIQGNLLGVPSPELKSNETDNLQKQISELQLSSYIIAGVTLFNTILCIISIIMIIKFKKEYFNFNFVSNDEYVAPIINGQT</sequence>
<keyword evidence="1" id="KW-0472">Membrane</keyword>
<comment type="caution">
    <text evidence="3">The sequence shown here is derived from an EMBL/GenBank/DDBJ whole genome shotgun (WGS) entry which is preliminary data.</text>
</comment>
<accession>A0A9J6BCB2</accession>
<feature type="transmembrane region" description="Helical" evidence="1">
    <location>
        <begin position="191"/>
        <end position="215"/>
    </location>
</feature>
<dbReference type="SUPFAM" id="SSF52058">
    <property type="entry name" value="L domain-like"/>
    <property type="match status" value="1"/>
</dbReference>
<evidence type="ECO:0000256" key="2">
    <source>
        <dbReference type="SAM" id="SignalP"/>
    </source>
</evidence>
<gene>
    <name evidence="3" type="ORF">PVAND_015182</name>
</gene>
<proteinExistence type="predicted"/>
<name>A0A9J6BCB2_POLVA</name>
<keyword evidence="4" id="KW-1185">Reference proteome</keyword>
<dbReference type="Proteomes" id="UP001107558">
    <property type="component" value="Chromosome 4"/>
</dbReference>
<dbReference type="InterPro" id="IPR032675">
    <property type="entry name" value="LRR_dom_sf"/>
</dbReference>
<feature type="signal peptide" evidence="2">
    <location>
        <begin position="1"/>
        <end position="20"/>
    </location>
</feature>
<reference evidence="3" key="1">
    <citation type="submission" date="2021-03" db="EMBL/GenBank/DDBJ databases">
        <title>Chromosome level genome of the anhydrobiotic midge Polypedilum vanderplanki.</title>
        <authorList>
            <person name="Yoshida Y."/>
            <person name="Kikawada T."/>
            <person name="Gusev O."/>
        </authorList>
    </citation>
    <scope>NUCLEOTIDE SEQUENCE</scope>
    <source>
        <strain evidence="3">NIAS01</strain>
        <tissue evidence="3">Whole body or cell culture</tissue>
    </source>
</reference>
<keyword evidence="1" id="KW-0812">Transmembrane</keyword>
<dbReference type="EMBL" id="JADBJN010000004">
    <property type="protein sequence ID" value="KAG5667187.1"/>
    <property type="molecule type" value="Genomic_DNA"/>
</dbReference>